<dbReference type="Pfam" id="PF12776">
    <property type="entry name" value="Myb_DNA-bind_3"/>
    <property type="match status" value="1"/>
</dbReference>
<dbReference type="AlphaFoldDB" id="A0A8X8X5S0"/>
<evidence type="ECO:0000259" key="2">
    <source>
        <dbReference type="Pfam" id="PF12776"/>
    </source>
</evidence>
<evidence type="ECO:0000313" key="3">
    <source>
        <dbReference type="EMBL" id="KAG6407481.1"/>
    </source>
</evidence>
<reference evidence="3" key="2">
    <citation type="submission" date="2020-08" db="EMBL/GenBank/DDBJ databases">
        <title>Plant Genome Project.</title>
        <authorList>
            <person name="Zhang R.-G."/>
        </authorList>
    </citation>
    <scope>NUCLEOTIDE SEQUENCE</scope>
    <source>
        <strain evidence="3">Huo1</strain>
        <tissue evidence="3">Leaf</tissue>
    </source>
</reference>
<dbReference type="Proteomes" id="UP000298416">
    <property type="component" value="Unassembled WGS sequence"/>
</dbReference>
<evidence type="ECO:0000256" key="1">
    <source>
        <dbReference type="SAM" id="MobiDB-lite"/>
    </source>
</evidence>
<keyword evidence="4" id="KW-1185">Reference proteome</keyword>
<feature type="compositionally biased region" description="Polar residues" evidence="1">
    <location>
        <begin position="214"/>
        <end position="227"/>
    </location>
</feature>
<organism evidence="3">
    <name type="scientific">Salvia splendens</name>
    <name type="common">Scarlet sage</name>
    <dbReference type="NCBI Taxonomy" id="180675"/>
    <lineage>
        <taxon>Eukaryota</taxon>
        <taxon>Viridiplantae</taxon>
        <taxon>Streptophyta</taxon>
        <taxon>Embryophyta</taxon>
        <taxon>Tracheophyta</taxon>
        <taxon>Spermatophyta</taxon>
        <taxon>Magnoliopsida</taxon>
        <taxon>eudicotyledons</taxon>
        <taxon>Gunneridae</taxon>
        <taxon>Pentapetalae</taxon>
        <taxon>asterids</taxon>
        <taxon>lamiids</taxon>
        <taxon>Lamiales</taxon>
        <taxon>Lamiaceae</taxon>
        <taxon>Nepetoideae</taxon>
        <taxon>Mentheae</taxon>
        <taxon>Salviinae</taxon>
        <taxon>Salvia</taxon>
        <taxon>Salvia subgen. Calosphace</taxon>
        <taxon>core Calosphace</taxon>
    </lineage>
</organism>
<sequence length="328" mass="37136">MAAFQRYKASVDPAPASGGVATGRLKLKQPKIDRTRRMWSDREEQVLLTSLMELVVQGWKSDNGFRSGYLKKLEDDLRREFPTTDLKASPNITSKLQAWKKSYNSLQQILQLSGVGFNLNEDHKIDCDDEMWRQIVKNDPNARFIRGKSWPYYDAWKEIFGKDRANGEGAEDILEAVNNICAQQNLGGFGASNDYSGSFGDFFMHNQVPDQQSPIGESASVYSTPRETTSQKTSSKKRKAGSEMDSLIEMLGKMHDATNDRLQCLANRIGYEFDLTKARKEVFDLVGVVPGLAIRQQFLVCGYILDKVESLDFFMGLRENVSQNERAR</sequence>
<evidence type="ECO:0000313" key="4">
    <source>
        <dbReference type="Proteomes" id="UP000298416"/>
    </source>
</evidence>
<reference evidence="3" key="1">
    <citation type="submission" date="2018-01" db="EMBL/GenBank/DDBJ databases">
        <authorList>
            <person name="Mao J.F."/>
        </authorList>
    </citation>
    <scope>NUCLEOTIDE SEQUENCE</scope>
    <source>
        <strain evidence="3">Huo1</strain>
        <tissue evidence="3">Leaf</tissue>
    </source>
</reference>
<accession>A0A8X8X5S0</accession>
<dbReference type="InterPro" id="IPR024752">
    <property type="entry name" value="Myb/SANT-like_dom"/>
</dbReference>
<comment type="caution">
    <text evidence="3">The sequence shown here is derived from an EMBL/GenBank/DDBJ whole genome shotgun (WGS) entry which is preliminary data.</text>
</comment>
<feature type="region of interest" description="Disordered" evidence="1">
    <location>
        <begin position="214"/>
        <end position="242"/>
    </location>
</feature>
<feature type="domain" description="Myb/SANT-like" evidence="2">
    <location>
        <begin position="38"/>
        <end position="134"/>
    </location>
</feature>
<gene>
    <name evidence="3" type="ORF">SASPL_130472</name>
</gene>
<name>A0A8X8X5S0_SALSN</name>
<protein>
    <recommendedName>
        <fullName evidence="2">Myb/SANT-like domain-containing protein</fullName>
    </recommendedName>
</protein>
<proteinExistence type="predicted"/>
<dbReference type="PANTHER" id="PTHR46250">
    <property type="entry name" value="MYB/SANT-LIKE DNA-BINDING DOMAIN PROTEIN-RELATED"/>
    <property type="match status" value="1"/>
</dbReference>
<dbReference type="EMBL" id="PNBA02000011">
    <property type="protein sequence ID" value="KAG6407481.1"/>
    <property type="molecule type" value="Genomic_DNA"/>
</dbReference>